<keyword evidence="6 11" id="KW-0106">Calcium</keyword>
<evidence type="ECO:0000256" key="15">
    <source>
        <dbReference type="SAM" id="SignalP"/>
    </source>
</evidence>
<dbReference type="GO" id="GO:0140825">
    <property type="term" value="F:lactoperoxidase activity"/>
    <property type="evidence" value="ECO:0007669"/>
    <property type="project" value="UniProtKB-EC"/>
</dbReference>
<keyword evidence="8" id="KW-0408">Iron</keyword>
<dbReference type="InterPro" id="IPR002016">
    <property type="entry name" value="Haem_peroxidase"/>
</dbReference>
<evidence type="ECO:0000256" key="4">
    <source>
        <dbReference type="ARBA" id="ARBA00022617"/>
    </source>
</evidence>
<feature type="chain" id="PRO_5040313878" description="Plant heme peroxidase family profile domain-containing protein" evidence="15">
    <location>
        <begin position="23"/>
        <end position="233"/>
    </location>
</feature>
<evidence type="ECO:0000313" key="18">
    <source>
        <dbReference type="Proteomes" id="UP000324705"/>
    </source>
</evidence>
<feature type="binding site" evidence="11">
    <location>
        <position position="78"/>
    </location>
    <ligand>
        <name>Ca(2+)</name>
        <dbReference type="ChEBI" id="CHEBI:29108"/>
        <label>1</label>
    </ligand>
</feature>
<accession>A0A9R0VJW5</accession>
<feature type="compositionally biased region" description="Pro residues" evidence="14">
    <location>
        <begin position="116"/>
        <end position="138"/>
    </location>
</feature>
<feature type="signal peptide" evidence="15">
    <location>
        <begin position="1"/>
        <end position="22"/>
    </location>
</feature>
<evidence type="ECO:0000256" key="10">
    <source>
        <dbReference type="PIRSR" id="PIRSR600823-1"/>
    </source>
</evidence>
<gene>
    <name evidence="17" type="ORF">TRITD_3Av1G086690</name>
</gene>
<keyword evidence="3" id="KW-0575">Peroxidase</keyword>
<dbReference type="InterPro" id="IPR010255">
    <property type="entry name" value="Haem_peroxidase_sf"/>
</dbReference>
<protein>
    <recommendedName>
        <fullName evidence="16">Plant heme peroxidase family profile domain-containing protein</fullName>
    </recommendedName>
</protein>
<keyword evidence="5 11" id="KW-0479">Metal-binding</keyword>
<evidence type="ECO:0000256" key="7">
    <source>
        <dbReference type="ARBA" id="ARBA00023002"/>
    </source>
</evidence>
<evidence type="ECO:0000256" key="5">
    <source>
        <dbReference type="ARBA" id="ARBA00022723"/>
    </source>
</evidence>
<reference evidence="17 18" key="1">
    <citation type="submission" date="2017-09" db="EMBL/GenBank/DDBJ databases">
        <authorList>
            <consortium name="International Durum Wheat Genome Sequencing Consortium (IDWGSC)"/>
            <person name="Milanesi L."/>
        </authorList>
    </citation>
    <scope>NUCLEOTIDE SEQUENCE [LARGE SCALE GENOMIC DNA]</scope>
    <source>
        <strain evidence="18">cv. Svevo</strain>
    </source>
</reference>
<feature type="active site" description="Proton acceptor" evidence="10">
    <location>
        <position position="72"/>
    </location>
</feature>
<evidence type="ECO:0000313" key="17">
    <source>
        <dbReference type="EMBL" id="VAH59967.1"/>
    </source>
</evidence>
<comment type="cofactor">
    <cofactor evidence="11">
        <name>Ca(2+)</name>
        <dbReference type="ChEBI" id="CHEBI:29108"/>
    </cofactor>
    <text evidence="11">Binds 2 calcium ions per subunit.</text>
</comment>
<evidence type="ECO:0000256" key="12">
    <source>
        <dbReference type="PIRSR" id="PIRSR600823-4"/>
    </source>
</evidence>
<evidence type="ECO:0000256" key="9">
    <source>
        <dbReference type="ARBA" id="ARBA00023324"/>
    </source>
</evidence>
<evidence type="ECO:0000256" key="13">
    <source>
        <dbReference type="RuleBase" id="RU004241"/>
    </source>
</evidence>
<dbReference type="GO" id="GO:0046872">
    <property type="term" value="F:metal ion binding"/>
    <property type="evidence" value="ECO:0007669"/>
    <property type="project" value="UniProtKB-KW"/>
</dbReference>
<keyword evidence="15" id="KW-0732">Signal</keyword>
<evidence type="ECO:0000256" key="8">
    <source>
        <dbReference type="ARBA" id="ARBA00023004"/>
    </source>
</evidence>
<dbReference type="Pfam" id="PF00141">
    <property type="entry name" value="peroxidase"/>
    <property type="match status" value="1"/>
</dbReference>
<feature type="region of interest" description="Disordered" evidence="14">
    <location>
        <begin position="86"/>
        <end position="233"/>
    </location>
</feature>
<dbReference type="PANTHER" id="PTHR31388:SF134">
    <property type="entry name" value="PEROXIDASE"/>
    <property type="match status" value="1"/>
</dbReference>
<dbReference type="Gramene" id="TRITD3Av1G086690.3">
    <property type="protein sequence ID" value="TRITD3Av1G086690.3"/>
    <property type="gene ID" value="TRITD3Av1G086690"/>
</dbReference>
<keyword evidence="4" id="KW-0349">Heme</keyword>
<dbReference type="PROSITE" id="PS00436">
    <property type="entry name" value="PEROXIDASE_2"/>
    <property type="match status" value="1"/>
</dbReference>
<dbReference type="PROSITE" id="PS50873">
    <property type="entry name" value="PEROXIDASE_4"/>
    <property type="match status" value="1"/>
</dbReference>
<dbReference type="GO" id="GO:0042744">
    <property type="term" value="P:hydrogen peroxide catabolic process"/>
    <property type="evidence" value="ECO:0007669"/>
    <property type="project" value="UniProtKB-KW"/>
</dbReference>
<comment type="similarity">
    <text evidence="13">Belongs to the peroxidase family.</text>
</comment>
<dbReference type="InterPro" id="IPR019794">
    <property type="entry name" value="Peroxidases_AS"/>
</dbReference>
<evidence type="ECO:0000256" key="6">
    <source>
        <dbReference type="ARBA" id="ARBA00022837"/>
    </source>
</evidence>
<dbReference type="Proteomes" id="UP000324705">
    <property type="component" value="Chromosome 3A"/>
</dbReference>
<dbReference type="EMBL" id="LT934115">
    <property type="protein sequence ID" value="VAH59967.1"/>
    <property type="molecule type" value="Genomic_DNA"/>
</dbReference>
<evidence type="ECO:0000256" key="3">
    <source>
        <dbReference type="ARBA" id="ARBA00022559"/>
    </source>
</evidence>
<feature type="binding site" evidence="11">
    <location>
        <position position="73"/>
    </location>
    <ligand>
        <name>Ca(2+)</name>
        <dbReference type="ChEBI" id="CHEBI:29108"/>
        <label>1</label>
    </ligand>
</feature>
<organism evidence="17 18">
    <name type="scientific">Triticum turgidum subsp. durum</name>
    <name type="common">Durum wheat</name>
    <name type="synonym">Triticum durum</name>
    <dbReference type="NCBI Taxonomy" id="4567"/>
    <lineage>
        <taxon>Eukaryota</taxon>
        <taxon>Viridiplantae</taxon>
        <taxon>Streptophyta</taxon>
        <taxon>Embryophyta</taxon>
        <taxon>Tracheophyta</taxon>
        <taxon>Spermatophyta</taxon>
        <taxon>Magnoliopsida</taxon>
        <taxon>Liliopsida</taxon>
        <taxon>Poales</taxon>
        <taxon>Poaceae</taxon>
        <taxon>BOP clade</taxon>
        <taxon>Pooideae</taxon>
        <taxon>Triticodae</taxon>
        <taxon>Triticeae</taxon>
        <taxon>Triticinae</taxon>
        <taxon>Triticum</taxon>
    </lineage>
</organism>
<keyword evidence="18" id="KW-1185">Reference proteome</keyword>
<dbReference type="PANTHER" id="PTHR31388">
    <property type="entry name" value="PEROXIDASE 72-RELATED"/>
    <property type="match status" value="1"/>
</dbReference>
<dbReference type="InterPro" id="IPR000823">
    <property type="entry name" value="Peroxidase_pln"/>
</dbReference>
<feature type="binding site" evidence="11">
    <location>
        <position position="76"/>
    </location>
    <ligand>
        <name>Ca(2+)</name>
        <dbReference type="ChEBI" id="CHEBI:29108"/>
        <label>1</label>
    </ligand>
</feature>
<feature type="domain" description="Plant heme peroxidase family profile" evidence="16">
    <location>
        <begin position="31"/>
        <end position="179"/>
    </location>
</feature>
<evidence type="ECO:0000256" key="2">
    <source>
        <dbReference type="ARBA" id="ARBA00001970"/>
    </source>
</evidence>
<comment type="cofactor">
    <cofactor evidence="2">
        <name>heme b</name>
        <dbReference type="ChEBI" id="CHEBI:60344"/>
    </cofactor>
</comment>
<dbReference type="AlphaFoldDB" id="A0A9R0VJW5"/>
<evidence type="ECO:0000259" key="16">
    <source>
        <dbReference type="PROSITE" id="PS50873"/>
    </source>
</evidence>
<dbReference type="Gene3D" id="1.10.520.10">
    <property type="match status" value="1"/>
</dbReference>
<dbReference type="GO" id="GO:0006979">
    <property type="term" value="P:response to oxidative stress"/>
    <property type="evidence" value="ECO:0007669"/>
    <property type="project" value="InterPro"/>
</dbReference>
<dbReference type="GO" id="GO:0020037">
    <property type="term" value="F:heme binding"/>
    <property type="evidence" value="ECO:0007669"/>
    <property type="project" value="InterPro"/>
</dbReference>
<sequence>MATSMVCLVALCLVSPLLLAGAVVGNPGYGGLFPQFYDNSCPKAKEMVHSIVAQAVARETRMAASLVRLHFHDCFVKGATRPCCLTTAPTSSARRGPTPTRTLSGASRSSTRSRPPSRPPAPAPSPAPTSSPSPPATPPSSLAGLSGTCRSGGGTLLAPASRAPTKASRHPTTPSPPSSPSSSAWASTSWTSSRSPAATPSASPAAPASGRGCTTSRATASPTARWTCPTRRS</sequence>
<evidence type="ECO:0000256" key="14">
    <source>
        <dbReference type="SAM" id="MobiDB-lite"/>
    </source>
</evidence>
<proteinExistence type="inferred from homology"/>
<keyword evidence="9" id="KW-0376">Hydrogen peroxide</keyword>
<dbReference type="SUPFAM" id="SSF48113">
    <property type="entry name" value="Heme-dependent peroxidases"/>
    <property type="match status" value="1"/>
</dbReference>
<feature type="site" description="Transition state stabilizer" evidence="12">
    <location>
        <position position="68"/>
    </location>
</feature>
<evidence type="ECO:0000256" key="1">
    <source>
        <dbReference type="ARBA" id="ARBA00000189"/>
    </source>
</evidence>
<comment type="catalytic activity">
    <reaction evidence="1">
        <text>2 a phenolic donor + H2O2 = 2 a phenolic radical donor + 2 H2O</text>
        <dbReference type="Rhea" id="RHEA:56136"/>
        <dbReference type="ChEBI" id="CHEBI:15377"/>
        <dbReference type="ChEBI" id="CHEBI:16240"/>
        <dbReference type="ChEBI" id="CHEBI:139520"/>
        <dbReference type="ChEBI" id="CHEBI:139521"/>
        <dbReference type="EC" id="1.11.1.7"/>
    </reaction>
</comment>
<keyword evidence="7" id="KW-0560">Oxidoreductase</keyword>
<name>A0A9R0VJW5_TRITD</name>
<feature type="compositionally biased region" description="Low complexity" evidence="14">
    <location>
        <begin position="100"/>
        <end position="114"/>
    </location>
</feature>
<dbReference type="PRINTS" id="PR00461">
    <property type="entry name" value="PLPEROXIDASE"/>
</dbReference>
<evidence type="ECO:0000256" key="11">
    <source>
        <dbReference type="PIRSR" id="PIRSR600823-3"/>
    </source>
</evidence>
<feature type="compositionally biased region" description="Low complexity" evidence="14">
    <location>
        <begin position="180"/>
        <end position="227"/>
    </location>
</feature>